<feature type="transmembrane region" description="Helical" evidence="1">
    <location>
        <begin position="279"/>
        <end position="303"/>
    </location>
</feature>
<feature type="transmembrane region" description="Helical" evidence="1">
    <location>
        <begin position="603"/>
        <end position="627"/>
    </location>
</feature>
<evidence type="ECO:0000313" key="3">
    <source>
        <dbReference type="Proteomes" id="UP001301769"/>
    </source>
</evidence>
<dbReference type="Pfam" id="PF11915">
    <property type="entry name" value="DUF3433"/>
    <property type="match status" value="1"/>
</dbReference>
<keyword evidence="1" id="KW-0472">Membrane</keyword>
<reference evidence="2" key="1">
    <citation type="journal article" date="2023" name="Mol. Phylogenet. Evol.">
        <title>Genome-scale phylogeny and comparative genomics of the fungal order Sordariales.</title>
        <authorList>
            <person name="Hensen N."/>
            <person name="Bonometti L."/>
            <person name="Westerberg I."/>
            <person name="Brannstrom I.O."/>
            <person name="Guillou S."/>
            <person name="Cros-Aarteil S."/>
            <person name="Calhoun S."/>
            <person name="Haridas S."/>
            <person name="Kuo A."/>
            <person name="Mondo S."/>
            <person name="Pangilinan J."/>
            <person name="Riley R."/>
            <person name="LaButti K."/>
            <person name="Andreopoulos B."/>
            <person name="Lipzen A."/>
            <person name="Chen C."/>
            <person name="Yan M."/>
            <person name="Daum C."/>
            <person name="Ng V."/>
            <person name="Clum A."/>
            <person name="Steindorff A."/>
            <person name="Ohm R.A."/>
            <person name="Martin F."/>
            <person name="Silar P."/>
            <person name="Natvig D.O."/>
            <person name="Lalanne C."/>
            <person name="Gautier V."/>
            <person name="Ament-Velasquez S.L."/>
            <person name="Kruys A."/>
            <person name="Hutchinson M.I."/>
            <person name="Powell A.J."/>
            <person name="Barry K."/>
            <person name="Miller A.N."/>
            <person name="Grigoriev I.V."/>
            <person name="Debuchy R."/>
            <person name="Gladieux P."/>
            <person name="Hiltunen Thoren M."/>
            <person name="Johannesson H."/>
        </authorList>
    </citation>
    <scope>NUCLEOTIDE SEQUENCE</scope>
    <source>
        <strain evidence="2">PSN293</strain>
    </source>
</reference>
<reference evidence="2" key="2">
    <citation type="submission" date="2023-05" db="EMBL/GenBank/DDBJ databases">
        <authorList>
            <consortium name="Lawrence Berkeley National Laboratory"/>
            <person name="Steindorff A."/>
            <person name="Hensen N."/>
            <person name="Bonometti L."/>
            <person name="Westerberg I."/>
            <person name="Brannstrom I.O."/>
            <person name="Guillou S."/>
            <person name="Cros-Aarteil S."/>
            <person name="Calhoun S."/>
            <person name="Haridas S."/>
            <person name="Kuo A."/>
            <person name="Mondo S."/>
            <person name="Pangilinan J."/>
            <person name="Riley R."/>
            <person name="Labutti K."/>
            <person name="Andreopoulos B."/>
            <person name="Lipzen A."/>
            <person name="Chen C."/>
            <person name="Yanf M."/>
            <person name="Daum C."/>
            <person name="Ng V."/>
            <person name="Clum A."/>
            <person name="Ohm R."/>
            <person name="Martin F."/>
            <person name="Silar P."/>
            <person name="Natvig D."/>
            <person name="Lalanne C."/>
            <person name="Gautier V."/>
            <person name="Ament-Velasquez S.L."/>
            <person name="Kruys A."/>
            <person name="Hutchinson M.I."/>
            <person name="Powell A.J."/>
            <person name="Barry K."/>
            <person name="Miller A.N."/>
            <person name="Grigoriev I.V."/>
            <person name="Debuchy R."/>
            <person name="Gladieux P."/>
            <person name="Thoren M.H."/>
            <person name="Johannesson H."/>
        </authorList>
    </citation>
    <scope>NUCLEOTIDE SEQUENCE</scope>
    <source>
        <strain evidence="2">PSN293</strain>
    </source>
</reference>
<dbReference type="PANTHER" id="PTHR37544:SF1">
    <property type="entry name" value="PHOSPHORIBOSYLAMINOIMIDAZOLE-SUCCINOCARBOXAMIDE SYNTHASE"/>
    <property type="match status" value="1"/>
</dbReference>
<protein>
    <submittedName>
        <fullName evidence="2">Uncharacterized protein</fullName>
    </submittedName>
</protein>
<feature type="transmembrane region" description="Helical" evidence="1">
    <location>
        <begin position="537"/>
        <end position="557"/>
    </location>
</feature>
<dbReference type="EMBL" id="MU858109">
    <property type="protein sequence ID" value="KAK4213375.1"/>
    <property type="molecule type" value="Genomic_DNA"/>
</dbReference>
<feature type="transmembrane region" description="Helical" evidence="1">
    <location>
        <begin position="378"/>
        <end position="399"/>
    </location>
</feature>
<evidence type="ECO:0000313" key="2">
    <source>
        <dbReference type="EMBL" id="KAK4213375.1"/>
    </source>
</evidence>
<feature type="transmembrane region" description="Helical" evidence="1">
    <location>
        <begin position="498"/>
        <end position="517"/>
    </location>
</feature>
<proteinExistence type="predicted"/>
<dbReference type="PANTHER" id="PTHR37544">
    <property type="entry name" value="SPRAY-RELATED"/>
    <property type="match status" value="1"/>
</dbReference>
<accession>A0AAN6Y7L0</accession>
<keyword evidence="1" id="KW-0812">Transmembrane</keyword>
<gene>
    <name evidence="2" type="ORF">QBC37DRAFT_463888</name>
</gene>
<keyword evidence="3" id="KW-1185">Reference proteome</keyword>
<evidence type="ECO:0000256" key="1">
    <source>
        <dbReference type="SAM" id="Phobius"/>
    </source>
</evidence>
<keyword evidence="1" id="KW-1133">Transmembrane helix</keyword>
<organism evidence="2 3">
    <name type="scientific">Rhypophila decipiens</name>
    <dbReference type="NCBI Taxonomy" id="261697"/>
    <lineage>
        <taxon>Eukaryota</taxon>
        <taxon>Fungi</taxon>
        <taxon>Dikarya</taxon>
        <taxon>Ascomycota</taxon>
        <taxon>Pezizomycotina</taxon>
        <taxon>Sordariomycetes</taxon>
        <taxon>Sordariomycetidae</taxon>
        <taxon>Sordariales</taxon>
        <taxon>Naviculisporaceae</taxon>
        <taxon>Rhypophila</taxon>
    </lineage>
</organism>
<sequence length="813" mass="89402">MIFAPSLIGLATMEMPTSVTLLSEFVDNPSKLPAAGIWPLYEAIGIKKYHAEYPLGIQKNMVFQSFTPPPSAVTNLQITVEALSFDLQCEKADITEFKATQPLPPLTDSSTIKLDMGLSSSGCSHAIGLKPFSFDLGSRFLPDLMAPSERHGFFKDLTLDVWVSGLVPGICNSDVSQHKPDDRRLLWVVFQGAVNFTSDGIPGVKTMLKNQALVCNPVYSTKYVEVGKQNHQPYRITAWTETGTRKFTNLHAWDIVQAMLDSFRIEEQLGPSGNPLRSALGTALGFLAYDLSHLIFAGVFVNLDYMTKAILSLGSSSYPDLPSLLNYTTLCRSITAYYEMHAAFIVRQALMSSTNQPATGSSRVLQVRLVVKAAACQIMALLCLASAILLQVAVLNWGADGLTLVDDPRTATGVLSMGQAIRHWFPQRLGPATSSALKSALLGWNYPRGVKFPSPNFHSSADSKESSHLEIAPSSPDPAGKRSTDMSEHRPWVLRNSFRLLLCVMLCGILLVLEFVLRHSRRENGIGNSRPGTYLRYLWTLLPTLGFGLLGLLFSALDSELRTLVPFAVLDGTPNTFERSIGFNSRGILSPIAVYRLLRVRHYAAATATVTAMITSLLTIASASMFFERSVPHTFHHNLRLVGSFTEYLYSDDYWLTYGVQLGTAYGASQFGMMSGLILQSNMSYSPFTFENLGLPVMSLEPDGKGSSSSLSGFSTLKTVVPALRGGISCEALRQEEVSAELYVLDVKDTDNTTIRVNITQWPLDLPRNQQITISIPLNISAQSETVFARSRSIDVEPDFKGRRVDFLYVWGT</sequence>
<name>A0AAN6Y7L0_9PEZI</name>
<dbReference type="InterPro" id="IPR021840">
    <property type="entry name" value="DUF3433"/>
</dbReference>
<comment type="caution">
    <text evidence="2">The sequence shown here is derived from an EMBL/GenBank/DDBJ whole genome shotgun (WGS) entry which is preliminary data.</text>
</comment>
<dbReference type="AlphaFoldDB" id="A0AAN6Y7L0"/>
<dbReference type="Proteomes" id="UP001301769">
    <property type="component" value="Unassembled WGS sequence"/>
</dbReference>